<dbReference type="GO" id="GO:0003955">
    <property type="term" value="F:NAD(P)H dehydrogenase (quinone) activity"/>
    <property type="evidence" value="ECO:0007669"/>
    <property type="project" value="TreeGrafter"/>
</dbReference>
<evidence type="ECO:0000256" key="1">
    <source>
        <dbReference type="ARBA" id="ARBA00001974"/>
    </source>
</evidence>
<dbReference type="InterPro" id="IPR051169">
    <property type="entry name" value="NADH-Q_oxidoreductase"/>
</dbReference>
<dbReference type="PRINTS" id="PR00368">
    <property type="entry name" value="FADPNR"/>
</dbReference>
<comment type="similarity">
    <text evidence="2">Belongs to the NADH dehydrogenase family.</text>
</comment>
<dbReference type="AlphaFoldDB" id="A0A175R2S5"/>
<dbReference type="Gene3D" id="3.50.50.100">
    <property type="match status" value="1"/>
</dbReference>
<dbReference type="GO" id="GO:0019646">
    <property type="term" value="P:aerobic electron transport chain"/>
    <property type="evidence" value="ECO:0007669"/>
    <property type="project" value="TreeGrafter"/>
</dbReference>
<keyword evidence="4" id="KW-0274">FAD</keyword>
<dbReference type="PANTHER" id="PTHR42913:SF3">
    <property type="entry name" value="64 KDA MITOCHONDRIAL NADH DEHYDROGENASE (EUROFUNG)"/>
    <property type="match status" value="1"/>
</dbReference>
<protein>
    <submittedName>
        <fullName evidence="7">NADH dehydrogenase</fullName>
    </submittedName>
</protein>
<accession>A0A175R2S5</accession>
<name>A0A175R2S5_9HYPH</name>
<dbReference type="Proteomes" id="UP000078272">
    <property type="component" value="Unassembled WGS sequence"/>
</dbReference>
<evidence type="ECO:0000256" key="5">
    <source>
        <dbReference type="ARBA" id="ARBA00023002"/>
    </source>
</evidence>
<evidence type="ECO:0000313" key="8">
    <source>
        <dbReference type="Proteomes" id="UP000078272"/>
    </source>
</evidence>
<dbReference type="PANTHER" id="PTHR42913">
    <property type="entry name" value="APOPTOSIS-INDUCING FACTOR 1"/>
    <property type="match status" value="1"/>
</dbReference>
<dbReference type="PATRIC" id="fig|401562.3.peg.4865"/>
<organism evidence="7 8">
    <name type="scientific">Aureimonas ureilytica</name>
    <dbReference type="NCBI Taxonomy" id="401562"/>
    <lineage>
        <taxon>Bacteria</taxon>
        <taxon>Pseudomonadati</taxon>
        <taxon>Pseudomonadota</taxon>
        <taxon>Alphaproteobacteria</taxon>
        <taxon>Hyphomicrobiales</taxon>
        <taxon>Aurantimonadaceae</taxon>
        <taxon>Aureimonas</taxon>
    </lineage>
</organism>
<dbReference type="SUPFAM" id="SSF51905">
    <property type="entry name" value="FAD/NAD(P)-binding domain"/>
    <property type="match status" value="1"/>
</dbReference>
<evidence type="ECO:0000256" key="3">
    <source>
        <dbReference type="ARBA" id="ARBA00022630"/>
    </source>
</evidence>
<sequence length="431" mass="46709">MAGSTAHKRIVILGGGSGGLELASQLAGKGELEVVLVDRELAHLWKPRLHEFAAGTVSSSLAEMSFYMLGHLRGFRFEQGEVSALDHERREIVLAAIPGKEGTTAARERRIPYDVCVVALGGVVPDFGTTGVKEFAVRLDTKADADHFRDRFIAAMIEARESGEPAEVVIVGSGATGTELAAHLRRSERGFFDQSTAERRRKLLGITILEAAPEIMPGAEPELRQQLAERLRRLDIKTVTDVNVSRIEVDAVSSKSGERWPCDLAVWAAGLVGNPILKRLGRFEIDNRGRIVVDQTLRSSLDEHVYAMGDAASLTPPGADKPLPPTAQAASQQADYLVEVLPLIARGEPVEPFRYADKGRIVSLGRAGTVGMIGFGKKDDFLIHGHFATAAYNALQRQHQWRVLGRLRGTVSIAADMISPTKGPALKLHGD</sequence>
<evidence type="ECO:0000259" key="6">
    <source>
        <dbReference type="Pfam" id="PF07992"/>
    </source>
</evidence>
<dbReference type="RefSeq" id="WP_058636778.1">
    <property type="nucleotide sequence ID" value="NZ_LDPZ01000079.1"/>
</dbReference>
<feature type="domain" description="FAD/NAD(P)-binding" evidence="6">
    <location>
        <begin position="9"/>
        <end position="334"/>
    </location>
</feature>
<dbReference type="PRINTS" id="PR00411">
    <property type="entry name" value="PNDRDTASEI"/>
</dbReference>
<dbReference type="InterPro" id="IPR036188">
    <property type="entry name" value="FAD/NAD-bd_sf"/>
</dbReference>
<dbReference type="STRING" id="401562.NS365_15220"/>
<keyword evidence="3" id="KW-0285">Flavoprotein</keyword>
<evidence type="ECO:0000313" key="7">
    <source>
        <dbReference type="EMBL" id="KTQ83119.1"/>
    </source>
</evidence>
<reference evidence="7 8" key="1">
    <citation type="journal article" date="2016" name="Front. Microbiol.">
        <title>Genomic Resource of Rice Seed Associated Bacteria.</title>
        <authorList>
            <person name="Midha S."/>
            <person name="Bansal K."/>
            <person name="Sharma S."/>
            <person name="Kumar N."/>
            <person name="Patil P.P."/>
            <person name="Chaudhry V."/>
            <person name="Patil P.B."/>
        </authorList>
    </citation>
    <scope>NUCLEOTIDE SEQUENCE [LARGE SCALE GENOMIC DNA]</scope>
    <source>
        <strain evidence="7 8">NS226</strain>
    </source>
</reference>
<comment type="caution">
    <text evidence="7">The sequence shown here is derived from an EMBL/GenBank/DDBJ whole genome shotgun (WGS) entry which is preliminary data.</text>
</comment>
<proteinExistence type="inferred from homology"/>
<dbReference type="Pfam" id="PF07992">
    <property type="entry name" value="Pyr_redox_2"/>
    <property type="match status" value="1"/>
</dbReference>
<dbReference type="InterPro" id="IPR023753">
    <property type="entry name" value="FAD/NAD-binding_dom"/>
</dbReference>
<comment type="cofactor">
    <cofactor evidence="1">
        <name>FAD</name>
        <dbReference type="ChEBI" id="CHEBI:57692"/>
    </cofactor>
</comment>
<evidence type="ECO:0000256" key="2">
    <source>
        <dbReference type="ARBA" id="ARBA00005272"/>
    </source>
</evidence>
<dbReference type="OrthoDB" id="9781621at2"/>
<gene>
    <name evidence="7" type="ORF">NS226_22035</name>
</gene>
<evidence type="ECO:0000256" key="4">
    <source>
        <dbReference type="ARBA" id="ARBA00022827"/>
    </source>
</evidence>
<keyword evidence="5" id="KW-0560">Oxidoreductase</keyword>
<dbReference type="EMBL" id="LDPZ01000079">
    <property type="protein sequence ID" value="KTQ83119.1"/>
    <property type="molecule type" value="Genomic_DNA"/>
</dbReference>